<gene>
    <name evidence="2" type="ORF">ATK86_5214</name>
</gene>
<accession>A0A2N3VGN5</accession>
<organism evidence="2 3">
    <name type="scientific">Nocardia fluminea</name>
    <dbReference type="NCBI Taxonomy" id="134984"/>
    <lineage>
        <taxon>Bacteria</taxon>
        <taxon>Bacillati</taxon>
        <taxon>Actinomycetota</taxon>
        <taxon>Actinomycetes</taxon>
        <taxon>Mycobacteriales</taxon>
        <taxon>Nocardiaceae</taxon>
        <taxon>Nocardia</taxon>
    </lineage>
</organism>
<evidence type="ECO:0000313" key="3">
    <source>
        <dbReference type="Proteomes" id="UP000233766"/>
    </source>
</evidence>
<comment type="caution">
    <text evidence="2">The sequence shown here is derived from an EMBL/GenBank/DDBJ whole genome shotgun (WGS) entry which is preliminary data.</text>
</comment>
<dbReference type="AlphaFoldDB" id="A0A2N3VGN5"/>
<sequence length="388" mass="40909">MTPSTNPTRRAERTGPFPRALGCAESTPRYPGGLPRPPLRVDEPGELIAALPAMLGFVPERSLVVAVLHEVAGGAAEAIEAVVRFDLDVATDIRLLDQFTACLASICLREEATGVLAVFVEDRAEFEGEEVLRAAELIDALAEDGIAVRGAWSVPAIAAGQRYRSVFGTVGSGLVTDPSSSLVAVSHVLEGKQIRGSRREMTALMIPDELLGARVRAQLGPADARYRAGLAAAARAGNAVAYQRRALEWVLWQIADTASGAPRAARELARLAATLRDRPIRDAVYGLAVGDHAEAAERLWAQLVRAASGTDRAEAAALLGFSAYLRGDGPFAGVAIAAAVEADAEHAMAVLLETSLQTGLRPERLRRLALCGHQIAADLGVDIGPITL</sequence>
<protein>
    <submittedName>
        <fullName evidence="2">Uncharacterized protein DUF4192</fullName>
    </submittedName>
</protein>
<dbReference type="InterPro" id="IPR025447">
    <property type="entry name" value="DUF4192"/>
</dbReference>
<dbReference type="RefSeq" id="WP_170112181.1">
    <property type="nucleotide sequence ID" value="NZ_PJMW01000002.1"/>
</dbReference>
<keyword evidence="3" id="KW-1185">Reference proteome</keyword>
<reference evidence="2 3" key="1">
    <citation type="submission" date="2017-12" db="EMBL/GenBank/DDBJ databases">
        <title>Sequencing the genomes of 1000 Actinobacteria strains.</title>
        <authorList>
            <person name="Klenk H.-P."/>
        </authorList>
    </citation>
    <scope>NUCLEOTIDE SEQUENCE [LARGE SCALE GENOMIC DNA]</scope>
    <source>
        <strain evidence="2 3">DSM 44489</strain>
    </source>
</reference>
<name>A0A2N3VGN5_9NOCA</name>
<dbReference type="Pfam" id="PF13830">
    <property type="entry name" value="DUF4192"/>
    <property type="match status" value="1"/>
</dbReference>
<proteinExistence type="predicted"/>
<feature type="region of interest" description="Disordered" evidence="1">
    <location>
        <begin position="1"/>
        <end position="37"/>
    </location>
</feature>
<evidence type="ECO:0000256" key="1">
    <source>
        <dbReference type="SAM" id="MobiDB-lite"/>
    </source>
</evidence>
<evidence type="ECO:0000313" key="2">
    <source>
        <dbReference type="EMBL" id="PKV80781.1"/>
    </source>
</evidence>
<dbReference type="Proteomes" id="UP000233766">
    <property type="component" value="Unassembled WGS sequence"/>
</dbReference>
<dbReference type="EMBL" id="PJMW01000002">
    <property type="protein sequence ID" value="PKV80781.1"/>
    <property type="molecule type" value="Genomic_DNA"/>
</dbReference>